<evidence type="ECO:0008006" key="4">
    <source>
        <dbReference type="Google" id="ProtNLM"/>
    </source>
</evidence>
<organism evidence="2 3">
    <name type="scientific">Mortierella alpina</name>
    <name type="common">Oleaginous fungus</name>
    <name type="synonym">Mortierella renispora</name>
    <dbReference type="NCBI Taxonomy" id="64518"/>
    <lineage>
        <taxon>Eukaryota</taxon>
        <taxon>Fungi</taxon>
        <taxon>Fungi incertae sedis</taxon>
        <taxon>Mucoromycota</taxon>
        <taxon>Mortierellomycotina</taxon>
        <taxon>Mortierellomycetes</taxon>
        <taxon>Mortierellales</taxon>
        <taxon>Mortierellaceae</taxon>
        <taxon>Mortierella</taxon>
    </lineage>
</organism>
<evidence type="ECO:0000313" key="3">
    <source>
        <dbReference type="Proteomes" id="UP000717515"/>
    </source>
</evidence>
<comment type="caution">
    <text evidence="2">The sequence shown here is derived from an EMBL/GenBank/DDBJ whole genome shotgun (WGS) entry which is preliminary data.</text>
</comment>
<feature type="compositionally biased region" description="Basic and acidic residues" evidence="1">
    <location>
        <begin position="275"/>
        <end position="296"/>
    </location>
</feature>
<reference evidence="2" key="1">
    <citation type="submission" date="2021-07" db="EMBL/GenBank/DDBJ databases">
        <title>Draft genome of Mortierella alpina, strain LL118, isolated from an aspen leaf litter sample.</title>
        <authorList>
            <person name="Yang S."/>
            <person name="Vinatzer B.A."/>
        </authorList>
    </citation>
    <scope>NUCLEOTIDE SEQUENCE</scope>
    <source>
        <strain evidence="2">LL118</strain>
    </source>
</reference>
<dbReference type="AlphaFoldDB" id="A0A9P8A0G8"/>
<name>A0A9P8A0G8_MORAP</name>
<dbReference type="PANTHER" id="PTHR21148">
    <property type="entry name" value="THIOREDOXIN DOMAIN-CONTAINING PROTEIN 9"/>
    <property type="match status" value="1"/>
</dbReference>
<dbReference type="InterPro" id="IPR036249">
    <property type="entry name" value="Thioredoxin-like_sf"/>
</dbReference>
<proteinExistence type="predicted"/>
<accession>A0A9P8A0G8</accession>
<evidence type="ECO:0000256" key="1">
    <source>
        <dbReference type="SAM" id="MobiDB-lite"/>
    </source>
</evidence>
<dbReference type="EMBL" id="JAIFTL010000314">
    <property type="protein sequence ID" value="KAG9320216.1"/>
    <property type="molecule type" value="Genomic_DNA"/>
</dbReference>
<dbReference type="SUPFAM" id="SSF52833">
    <property type="entry name" value="Thioredoxin-like"/>
    <property type="match status" value="1"/>
</dbReference>
<evidence type="ECO:0000313" key="2">
    <source>
        <dbReference type="EMBL" id="KAG9320216.1"/>
    </source>
</evidence>
<dbReference type="Proteomes" id="UP000717515">
    <property type="component" value="Unassembled WGS sequence"/>
</dbReference>
<dbReference type="Gene3D" id="3.40.30.10">
    <property type="entry name" value="Glutaredoxin"/>
    <property type="match status" value="1"/>
</dbReference>
<sequence>MNTPIARALTDNDSLQTDLKAEINILKIVPHGFAKPPESSATLVKLDMADSARSGAGAGAGAGTSAGGAGVTQKTATSESKAPGFATGSDKKTHVANNRLINDDTLDVEGNEKDLEDDELFEELENDDYGMASFREQRIEELKEEVAKRKLIMELEHGVYKDITDEKEVMDTTTKTKQCVIHFYHADFRRCMIVDKHLETLAKKHIKTKFVKIKVENAPFLVEKLQVKILPCVISFVDGVAVDRLTGFEELGNTDNFSTGMLELRYKTVGVIDDDSKKNQRRQEKKSIFARDHGSDEGTDDEW</sequence>
<protein>
    <recommendedName>
        <fullName evidence="4">Thioredoxin-like protein</fullName>
    </recommendedName>
</protein>
<gene>
    <name evidence="2" type="ORF">KVV02_005607</name>
</gene>
<dbReference type="CDD" id="cd02989">
    <property type="entry name" value="Phd_like_TxnDC9"/>
    <property type="match status" value="1"/>
</dbReference>
<feature type="region of interest" description="Disordered" evidence="1">
    <location>
        <begin position="53"/>
        <end position="91"/>
    </location>
</feature>
<feature type="compositionally biased region" description="Gly residues" evidence="1">
    <location>
        <begin position="56"/>
        <end position="70"/>
    </location>
</feature>
<feature type="region of interest" description="Disordered" evidence="1">
    <location>
        <begin position="275"/>
        <end position="303"/>
    </location>
</feature>